<dbReference type="Proteomes" id="UP001432027">
    <property type="component" value="Unassembled WGS sequence"/>
</dbReference>
<dbReference type="EMBL" id="BTSX01000001">
    <property type="protein sequence ID" value="GMS80579.1"/>
    <property type="molecule type" value="Genomic_DNA"/>
</dbReference>
<dbReference type="InterPro" id="IPR011009">
    <property type="entry name" value="Kinase-like_dom_sf"/>
</dbReference>
<evidence type="ECO:0000313" key="3">
    <source>
        <dbReference type="Proteomes" id="UP001432027"/>
    </source>
</evidence>
<comment type="caution">
    <text evidence="2">The sequence shown here is derived from an EMBL/GenBank/DDBJ whole genome shotgun (WGS) entry which is preliminary data.</text>
</comment>
<gene>
    <name evidence="2" type="ORF">PENTCL1PPCAC_2754</name>
</gene>
<dbReference type="InterPro" id="IPR015897">
    <property type="entry name" value="CHK_kinase-like"/>
</dbReference>
<dbReference type="PANTHER" id="PTHR23020:SF20">
    <property type="entry name" value="CHK KINASE-LIKE DOMAIN-CONTAINING PROTEIN"/>
    <property type="match status" value="1"/>
</dbReference>
<feature type="domain" description="CHK kinase-like" evidence="1">
    <location>
        <begin position="114"/>
        <end position="296"/>
    </location>
</feature>
<reference evidence="2" key="1">
    <citation type="submission" date="2023-10" db="EMBL/GenBank/DDBJ databases">
        <title>Genome assembly of Pristionchus species.</title>
        <authorList>
            <person name="Yoshida K."/>
            <person name="Sommer R.J."/>
        </authorList>
    </citation>
    <scope>NUCLEOTIDE SEQUENCE</scope>
    <source>
        <strain evidence="2">RS0144</strain>
    </source>
</reference>
<name>A0AAV5SGP1_9BILA</name>
<dbReference type="SMART" id="SM00587">
    <property type="entry name" value="CHK"/>
    <property type="match status" value="1"/>
</dbReference>
<dbReference type="SUPFAM" id="SSF56112">
    <property type="entry name" value="Protein kinase-like (PK-like)"/>
    <property type="match status" value="1"/>
</dbReference>
<dbReference type="PANTHER" id="PTHR23020">
    <property type="entry name" value="UNCHARACTERIZED NUCLEAR HORMONE RECEPTOR-RELATED"/>
    <property type="match status" value="1"/>
</dbReference>
<organism evidence="2 3">
    <name type="scientific">Pristionchus entomophagus</name>
    <dbReference type="NCBI Taxonomy" id="358040"/>
    <lineage>
        <taxon>Eukaryota</taxon>
        <taxon>Metazoa</taxon>
        <taxon>Ecdysozoa</taxon>
        <taxon>Nematoda</taxon>
        <taxon>Chromadorea</taxon>
        <taxon>Rhabditida</taxon>
        <taxon>Rhabditina</taxon>
        <taxon>Diplogasteromorpha</taxon>
        <taxon>Diplogasteroidea</taxon>
        <taxon>Neodiplogasteridae</taxon>
        <taxon>Pristionchus</taxon>
    </lineage>
</organism>
<sequence>NKLSQELKDLIFEVLANSGISVSDKKAVKFKRIGLKRGYNSSIYKLVTDDKRIFVIKITDHEEDPVLNILHNRELEFYEWLEGVQSEATSESTDLSQLLRFYGGSRCDSEPGVLIMNDLSSRVGIQPNYTIGYSPDLAFQIVKQIARYQSAYLCSDNELSIGKELIDYTSSCLRSIPKLDELTWMSEDEKRYLREWAEPEKLFALHTEIPEGFEGISPVLAHCDLWPGNMIFEQREEETSLLAILDWQTFKIGNPLLDISTVIGENMTAEDRREYTQPILSLYVDEMDKRKDGFKKPFQMTVEKARSNLSHSLRWPCIQTMFAVTRSRNDTKDEGQEMGRLSIRLRELIKD</sequence>
<dbReference type="Gene3D" id="3.90.1200.10">
    <property type="match status" value="1"/>
</dbReference>
<feature type="non-terminal residue" evidence="2">
    <location>
        <position position="351"/>
    </location>
</feature>
<dbReference type="InterPro" id="IPR052961">
    <property type="entry name" value="Oxido-Kinase-like_Enzymes"/>
</dbReference>
<dbReference type="AlphaFoldDB" id="A0AAV5SGP1"/>
<dbReference type="InterPro" id="IPR012877">
    <property type="entry name" value="Dhs-27"/>
</dbReference>
<dbReference type="Pfam" id="PF07914">
    <property type="entry name" value="DUF1679"/>
    <property type="match status" value="1"/>
</dbReference>
<evidence type="ECO:0000313" key="2">
    <source>
        <dbReference type="EMBL" id="GMS80579.1"/>
    </source>
</evidence>
<evidence type="ECO:0000259" key="1">
    <source>
        <dbReference type="SMART" id="SM00587"/>
    </source>
</evidence>
<protein>
    <recommendedName>
        <fullName evidence="1">CHK kinase-like domain-containing protein</fullName>
    </recommendedName>
</protein>
<proteinExistence type="predicted"/>
<feature type="non-terminal residue" evidence="2">
    <location>
        <position position="1"/>
    </location>
</feature>
<keyword evidence="3" id="KW-1185">Reference proteome</keyword>
<accession>A0AAV5SGP1</accession>